<dbReference type="InterPro" id="IPR005135">
    <property type="entry name" value="Endo/exonuclease/phosphatase"/>
</dbReference>
<dbReference type="GO" id="GO:0003824">
    <property type="term" value="F:catalytic activity"/>
    <property type="evidence" value="ECO:0007669"/>
    <property type="project" value="InterPro"/>
</dbReference>
<dbReference type="PANTHER" id="PTHR14859">
    <property type="entry name" value="CALCOFLUOR WHITE HYPERSENSITIVE PROTEIN PRECURSOR"/>
    <property type="match status" value="1"/>
</dbReference>
<accession>A0A383B7D0</accession>
<dbReference type="AlphaFoldDB" id="A0A383B7D0"/>
<evidence type="ECO:0000259" key="1">
    <source>
        <dbReference type="Pfam" id="PF03372"/>
    </source>
</evidence>
<evidence type="ECO:0000313" key="2">
    <source>
        <dbReference type="EMBL" id="SVE15733.1"/>
    </source>
</evidence>
<dbReference type="Pfam" id="PF03372">
    <property type="entry name" value="Exo_endo_phos"/>
    <property type="match status" value="1"/>
</dbReference>
<proteinExistence type="predicted"/>
<organism evidence="2">
    <name type="scientific">marine metagenome</name>
    <dbReference type="NCBI Taxonomy" id="408172"/>
    <lineage>
        <taxon>unclassified sequences</taxon>
        <taxon>metagenomes</taxon>
        <taxon>ecological metagenomes</taxon>
    </lineage>
</organism>
<dbReference type="Gene3D" id="3.60.10.10">
    <property type="entry name" value="Endonuclease/exonuclease/phosphatase"/>
    <property type="match status" value="1"/>
</dbReference>
<sequence length="245" mass="28044">MTWNIRFGAGRTPWFEDSCGDKVLMTESETIENLSQIKIFIDETTPDIILLQEVDISSKRSAYVDQMQWLLDNTHFNYGVFASMWEADMIPSGGLGKVNVGNAILSRWEITEAERIKLSLRTDQWSVKKYFYLRRNILKGKLNIPDLDTTLYAVNVHATAFATDNTKQNHIDKYVDVLNNIHANDEKFITGGDLNALTPWATKRDFCEDDKCEGDVCDGNYDTNTAYEGTYFEFIPNEINLLLPL</sequence>
<dbReference type="PANTHER" id="PTHR14859:SF1">
    <property type="entry name" value="PGAP2-INTERACTING PROTEIN"/>
    <property type="match status" value="1"/>
</dbReference>
<dbReference type="GO" id="GO:0016020">
    <property type="term" value="C:membrane"/>
    <property type="evidence" value="ECO:0007669"/>
    <property type="project" value="GOC"/>
</dbReference>
<name>A0A383B7D0_9ZZZZ</name>
<dbReference type="InterPro" id="IPR036691">
    <property type="entry name" value="Endo/exonu/phosph_ase_sf"/>
</dbReference>
<feature type="domain" description="Endonuclease/exonuclease/phosphatase" evidence="1">
    <location>
        <begin position="1"/>
        <end position="218"/>
    </location>
</feature>
<dbReference type="SUPFAM" id="SSF56219">
    <property type="entry name" value="DNase I-like"/>
    <property type="match status" value="1"/>
</dbReference>
<protein>
    <recommendedName>
        <fullName evidence="1">Endonuclease/exonuclease/phosphatase domain-containing protein</fullName>
    </recommendedName>
</protein>
<feature type="non-terminal residue" evidence="2">
    <location>
        <position position="245"/>
    </location>
</feature>
<dbReference type="GO" id="GO:0006506">
    <property type="term" value="P:GPI anchor biosynthetic process"/>
    <property type="evidence" value="ECO:0007669"/>
    <property type="project" value="TreeGrafter"/>
</dbReference>
<gene>
    <name evidence="2" type="ORF">METZ01_LOCUS468587</name>
</gene>
<reference evidence="2" key="1">
    <citation type="submission" date="2018-05" db="EMBL/GenBank/DDBJ databases">
        <authorList>
            <person name="Lanie J.A."/>
            <person name="Ng W.-L."/>
            <person name="Kazmierczak K.M."/>
            <person name="Andrzejewski T.M."/>
            <person name="Davidsen T.M."/>
            <person name="Wayne K.J."/>
            <person name="Tettelin H."/>
            <person name="Glass J.I."/>
            <person name="Rusch D."/>
            <person name="Podicherti R."/>
            <person name="Tsui H.-C.T."/>
            <person name="Winkler M.E."/>
        </authorList>
    </citation>
    <scope>NUCLEOTIDE SEQUENCE</scope>
</reference>
<dbReference type="InterPro" id="IPR051916">
    <property type="entry name" value="GPI-anchor_lipid_remodeler"/>
</dbReference>
<dbReference type="EMBL" id="UINC01197978">
    <property type="protein sequence ID" value="SVE15733.1"/>
    <property type="molecule type" value="Genomic_DNA"/>
</dbReference>